<dbReference type="EMBL" id="ACGP01000182">
    <property type="protein sequence ID" value="EEI23720.1"/>
    <property type="molecule type" value="Genomic_DNA"/>
</dbReference>
<dbReference type="SUPFAM" id="SSF53474">
    <property type="entry name" value="alpha/beta-Hydrolases"/>
    <property type="match status" value="1"/>
</dbReference>
<dbReference type="RefSeq" id="WP_004561460.1">
    <property type="nucleotide sequence ID" value="NZ_AZDF01000018.1"/>
</dbReference>
<dbReference type="AlphaFoldDB" id="C0XLP7"/>
<dbReference type="Pfam" id="PF12146">
    <property type="entry name" value="Hydrolase_4"/>
    <property type="match status" value="1"/>
</dbReference>
<reference evidence="2 3" key="1">
    <citation type="submission" date="2009-01" db="EMBL/GenBank/DDBJ databases">
        <authorList>
            <person name="Qin X."/>
            <person name="Bachman B."/>
            <person name="Battles P."/>
            <person name="Bell A."/>
            <person name="Bess C."/>
            <person name="Bickham C."/>
            <person name="Chaboub L."/>
            <person name="Chen D."/>
            <person name="Coyle M."/>
            <person name="Deiros D.R."/>
            <person name="Dinh H."/>
            <person name="Forbes L."/>
            <person name="Fowler G."/>
            <person name="Francisco L."/>
            <person name="Fu Q."/>
            <person name="Gubbala S."/>
            <person name="Hale W."/>
            <person name="Han Y."/>
            <person name="Hemphill L."/>
            <person name="Highlander S.K."/>
            <person name="Hirani K."/>
            <person name="Hogues M."/>
            <person name="Jackson L."/>
            <person name="Jakkamsetti A."/>
            <person name="Javaid M."/>
            <person name="Jiang H."/>
            <person name="Korchina V."/>
            <person name="Kovar C."/>
            <person name="Lara F."/>
            <person name="Lee S."/>
            <person name="Mata R."/>
            <person name="Mathew T."/>
            <person name="Moen C."/>
            <person name="Morales K."/>
            <person name="Munidasa M."/>
            <person name="Nazareth L."/>
            <person name="Ngo R."/>
            <person name="Nguyen L."/>
            <person name="Okwuonu G."/>
            <person name="Ongeri F."/>
            <person name="Patil S."/>
            <person name="Petrosino J."/>
            <person name="Pham C."/>
            <person name="Pham P."/>
            <person name="Pu L.-L."/>
            <person name="Puazo M."/>
            <person name="Raj R."/>
            <person name="Reid J."/>
            <person name="Rouhana J."/>
            <person name="Saada N."/>
            <person name="Shang Y."/>
            <person name="Simmons D."/>
            <person name="Thornton R."/>
            <person name="Warren J."/>
            <person name="Weissenberger G."/>
            <person name="Zhang J."/>
            <person name="Zhang L."/>
            <person name="Zhou C."/>
            <person name="Zhu D."/>
            <person name="Muzny D."/>
            <person name="Worley K."/>
            <person name="Gibbs R."/>
        </authorList>
    </citation>
    <scope>NUCLEOTIDE SEQUENCE [LARGE SCALE GENOMIC DNA]</scope>
    <source>
        <strain evidence="3">ATCC 8290 / DSM 20176 / CCUG 30140 / JCM 1155 / KCTC 3500 / NBRC 15886 / NCIMB 8040 / NRRL B-1843 / 9</strain>
    </source>
</reference>
<keyword evidence="3" id="KW-1185">Reference proteome</keyword>
<organism evidence="2 3">
    <name type="scientific">Lentilactobacillus hilgardii (strain ATCC 8290 / DSM 20176 / CCUG 30140 / JCM 1155 / KCTC 3500 / NBRC 15886 / NCIMB 8040 / NRRL B-1843 / 9)</name>
    <dbReference type="NCBI Taxonomy" id="1423757"/>
    <lineage>
        <taxon>Bacteria</taxon>
        <taxon>Bacillati</taxon>
        <taxon>Bacillota</taxon>
        <taxon>Bacilli</taxon>
        <taxon>Lactobacillales</taxon>
        <taxon>Lactobacillaceae</taxon>
        <taxon>Lentilactobacillus</taxon>
    </lineage>
</organism>
<dbReference type="PATRIC" id="fig|1423757.3.peg.702"/>
<accession>C0XLP7</accession>
<dbReference type="PANTHER" id="PTHR11614">
    <property type="entry name" value="PHOSPHOLIPASE-RELATED"/>
    <property type="match status" value="1"/>
</dbReference>
<gene>
    <name evidence="2" type="ORF">HMPREF0519_2158</name>
</gene>
<sequence length="293" mass="33377">MSKEYRIPTNNHTELAVTVFSTTHPVGVVQVIHGALEHQSRYFDFAAYLNQQGFIVLTSDNRGHGRSVSKDDPLGVMFSWQQLVNDQVCLSHFIKRQYPGLPLFLFGHSFGSILGRLYLQKHDQLLNGLILTGTANYIPMVRIGLLLGAGYTRLHLENRYSKLLSRLSGLTPGDHSWLSYNLENVQRVSNDPDMIDQYPVLSLMTLWQGDYELKQVTHFHCQRPGLPIISITGDHDKFSGGSHGLTDTIKTLHKIGYSNVKNKVMPHMKHEVLQEVDHQKVYEQINAFLYEHI</sequence>
<dbReference type="InterPro" id="IPR022742">
    <property type="entry name" value="Hydrolase_4"/>
</dbReference>
<feature type="domain" description="Serine aminopeptidase S33" evidence="1">
    <location>
        <begin position="24"/>
        <end position="277"/>
    </location>
</feature>
<protein>
    <submittedName>
        <fullName evidence="2">Hydrolase, alpha/beta domain protein</fullName>
    </submittedName>
</protein>
<dbReference type="Proteomes" id="UP000003752">
    <property type="component" value="Unassembled WGS sequence"/>
</dbReference>
<dbReference type="InterPro" id="IPR051044">
    <property type="entry name" value="MAG_DAG_Lipase"/>
</dbReference>
<dbReference type="Gene3D" id="3.40.50.1820">
    <property type="entry name" value="alpha/beta hydrolase"/>
    <property type="match status" value="1"/>
</dbReference>
<proteinExistence type="predicted"/>
<keyword evidence="2" id="KW-0378">Hydrolase</keyword>
<dbReference type="HOGENOM" id="CLU_026209_1_0_9"/>
<evidence type="ECO:0000313" key="2">
    <source>
        <dbReference type="EMBL" id="EEI23720.1"/>
    </source>
</evidence>
<comment type="caution">
    <text evidence="2">The sequence shown here is derived from an EMBL/GenBank/DDBJ whole genome shotgun (WGS) entry which is preliminary data.</text>
</comment>
<dbReference type="ESTHER" id="lacbr-c2d4i9">
    <property type="family name" value="Monoglyceridelipase_lysophospholip"/>
</dbReference>
<name>C0XLP7_LENH9</name>
<evidence type="ECO:0000313" key="3">
    <source>
        <dbReference type="Proteomes" id="UP000003752"/>
    </source>
</evidence>
<dbReference type="GO" id="GO:0016787">
    <property type="term" value="F:hydrolase activity"/>
    <property type="evidence" value="ECO:0007669"/>
    <property type="project" value="UniProtKB-KW"/>
</dbReference>
<dbReference type="SMR" id="C0XLP7"/>
<evidence type="ECO:0000259" key="1">
    <source>
        <dbReference type="Pfam" id="PF12146"/>
    </source>
</evidence>
<dbReference type="InterPro" id="IPR029058">
    <property type="entry name" value="AB_hydrolase_fold"/>
</dbReference>